<gene>
    <name evidence="2" type="ORF">UFOPK4284_00005</name>
</gene>
<evidence type="ECO:0000313" key="2">
    <source>
        <dbReference type="EMBL" id="CAB5043661.1"/>
    </source>
</evidence>
<sequence length="277" mass="30836">MTKCNGGNDYLLFHDPKNSKKFGYDKWEGKQADGSFHYSGQGTLGNQKLTRANMGLIKANEQGIPIHLIESLNGTCTYLGQYILGDPTFSVEKAPDVKGHVERDIFVFKLVPIANYMDADLSLHLNGRVEGATTFWVPPTFETILLSDPANSRKQIDRVENKLQAEFGGYLISNGHEVLTHSFSFEGLRGTLKPDFWIPCLGLVVEAKPSNAREFIRLAIGQVLDYANLSKLEGNPMIPAILVPNRPTADLCSLINDLGITMIFRNRNNQFEIHPAK</sequence>
<name>A0A6J7SRX1_9ZZZZ</name>
<dbReference type="InterPro" id="IPR058712">
    <property type="entry name" value="SRA_ScoMcrA"/>
</dbReference>
<accession>A0A6J7SRX1</accession>
<evidence type="ECO:0000259" key="1">
    <source>
        <dbReference type="Pfam" id="PF26348"/>
    </source>
</evidence>
<feature type="domain" description="ScoMcrA-like SRA" evidence="1">
    <location>
        <begin position="21"/>
        <end position="121"/>
    </location>
</feature>
<dbReference type="Pfam" id="PF26348">
    <property type="entry name" value="SRA_ScoMcrA"/>
    <property type="match status" value="1"/>
</dbReference>
<dbReference type="EMBL" id="CAFBQE010000001">
    <property type="protein sequence ID" value="CAB5043661.1"/>
    <property type="molecule type" value="Genomic_DNA"/>
</dbReference>
<dbReference type="AlphaFoldDB" id="A0A6J7SRX1"/>
<proteinExistence type="predicted"/>
<reference evidence="2" key="1">
    <citation type="submission" date="2020-05" db="EMBL/GenBank/DDBJ databases">
        <authorList>
            <person name="Chiriac C."/>
            <person name="Salcher M."/>
            <person name="Ghai R."/>
            <person name="Kavagutti S V."/>
        </authorList>
    </citation>
    <scope>NUCLEOTIDE SEQUENCE</scope>
</reference>
<protein>
    <submittedName>
        <fullName evidence="2">Unannotated protein</fullName>
    </submittedName>
</protein>
<organism evidence="2">
    <name type="scientific">freshwater metagenome</name>
    <dbReference type="NCBI Taxonomy" id="449393"/>
    <lineage>
        <taxon>unclassified sequences</taxon>
        <taxon>metagenomes</taxon>
        <taxon>ecological metagenomes</taxon>
    </lineage>
</organism>